<dbReference type="Proteomes" id="UP001241603">
    <property type="component" value="Unassembled WGS sequence"/>
</dbReference>
<protein>
    <recommendedName>
        <fullName evidence="2">site-specific DNA-methyltransferase (adenine-specific)</fullName>
        <ecNumber evidence="2">2.1.1.72</ecNumber>
    </recommendedName>
</protein>
<sequence length="551" mass="60439">MNWGERSLAALAGAIIANDPSVHLTPGEHRLLANAPWVAPSVISETLAEIRGGRDPLGTEFCLLRAPEARRQLGATYTPATIVEAMVSWAAAEPSHPDRVVDPGVGSGRFLMEAAKHFPHAQLIGVDVDPLATLMARANAVALGFSERLAIKLVDYRQLTLPTTAGPTLFLGNPPYVRHHDIAPNWKDWFAKSAAEFGFPASKLAGLHIHFFMKTRALARPGDFGAFITAAEWLDVNYGRTLRAMLADGLGGAAVHVIDPTATPFADAMTTGAITCFKAGNRPAQLTMRAVNSLAELAPLSSGRLVEWKNLTALAKWSQFIKDEPKSHPGTMELGELFRAHRGQVTGNNSVWVASENARQVPERFKYPTVTRAAELFRSQGKLSSLALLKRVVDLPAELGDLEPHERKAVDIFLKWAAQSGAPDGYIAQHRRAWWSVGLREPAAILCTYMARQAPAFVLNEAGARHLNIAHGLYPRQQLSSKLILATLAYLRRHTSMDGGRTYAGGLVKFEPKELERIRIPTVERLYELAEEMDYRRTAERRRPGQESISA</sequence>
<comment type="similarity">
    <text evidence="1">Belongs to the N(4)/N(6)-methyltransferase family.</text>
</comment>
<dbReference type="RefSeq" id="WP_266351401.1">
    <property type="nucleotide sequence ID" value="NZ_JAPKNG010000010.1"/>
</dbReference>
<comment type="catalytic activity">
    <reaction evidence="6">
        <text>a 2'-deoxyadenosine in DNA + S-adenosyl-L-methionine = an N(6)-methyl-2'-deoxyadenosine in DNA + S-adenosyl-L-homocysteine + H(+)</text>
        <dbReference type="Rhea" id="RHEA:15197"/>
        <dbReference type="Rhea" id="RHEA-COMP:12418"/>
        <dbReference type="Rhea" id="RHEA-COMP:12419"/>
        <dbReference type="ChEBI" id="CHEBI:15378"/>
        <dbReference type="ChEBI" id="CHEBI:57856"/>
        <dbReference type="ChEBI" id="CHEBI:59789"/>
        <dbReference type="ChEBI" id="CHEBI:90615"/>
        <dbReference type="ChEBI" id="CHEBI:90616"/>
        <dbReference type="EC" id="2.1.1.72"/>
    </reaction>
</comment>
<proteinExistence type="inferred from homology"/>
<dbReference type="PANTHER" id="PTHR33841">
    <property type="entry name" value="DNA METHYLTRANSFERASE YEEA-RELATED"/>
    <property type="match status" value="1"/>
</dbReference>
<evidence type="ECO:0000256" key="1">
    <source>
        <dbReference type="ARBA" id="ARBA00006594"/>
    </source>
</evidence>
<keyword evidence="3" id="KW-0489">Methyltransferase</keyword>
<evidence type="ECO:0000256" key="2">
    <source>
        <dbReference type="ARBA" id="ARBA00011900"/>
    </source>
</evidence>
<dbReference type="Gene3D" id="3.40.50.150">
    <property type="entry name" value="Vaccinia Virus protein VP39"/>
    <property type="match status" value="1"/>
</dbReference>
<dbReference type="PANTHER" id="PTHR33841:SF5">
    <property type="entry name" value="DNA METHYLASE (MODIFICATION METHYLASE) (METHYLTRANSFERASE)-RELATED"/>
    <property type="match status" value="1"/>
</dbReference>
<evidence type="ECO:0000259" key="7">
    <source>
        <dbReference type="Pfam" id="PF02384"/>
    </source>
</evidence>
<evidence type="ECO:0000313" key="10">
    <source>
        <dbReference type="Proteomes" id="UP001241603"/>
    </source>
</evidence>
<dbReference type="Pfam" id="PF02384">
    <property type="entry name" value="N6_Mtase"/>
    <property type="match status" value="1"/>
</dbReference>
<dbReference type="InterPro" id="IPR003356">
    <property type="entry name" value="DNA_methylase_A-5"/>
</dbReference>
<gene>
    <name evidence="9" type="ORF">QO014_004931</name>
</gene>
<dbReference type="PRINTS" id="PR00507">
    <property type="entry name" value="N12N6MTFRASE"/>
</dbReference>
<keyword evidence="5" id="KW-0949">S-adenosyl-L-methionine</keyword>
<dbReference type="Pfam" id="PF22837">
    <property type="entry name" value="M_Eco57I_C"/>
    <property type="match status" value="1"/>
</dbReference>
<dbReference type="InterPro" id="IPR050953">
    <property type="entry name" value="N4_N6_ade-DNA_methylase"/>
</dbReference>
<dbReference type="SUPFAM" id="SSF53335">
    <property type="entry name" value="S-adenosyl-L-methionine-dependent methyltransferases"/>
    <property type="match status" value="1"/>
</dbReference>
<feature type="domain" description="DNA methylase adenine-specific" evidence="7">
    <location>
        <begin position="66"/>
        <end position="178"/>
    </location>
</feature>
<evidence type="ECO:0000256" key="4">
    <source>
        <dbReference type="ARBA" id="ARBA00022679"/>
    </source>
</evidence>
<organism evidence="9 10">
    <name type="scientific">Kaistia dalseonensis</name>
    <dbReference type="NCBI Taxonomy" id="410840"/>
    <lineage>
        <taxon>Bacteria</taxon>
        <taxon>Pseudomonadati</taxon>
        <taxon>Pseudomonadota</taxon>
        <taxon>Alphaproteobacteria</taxon>
        <taxon>Hyphomicrobiales</taxon>
        <taxon>Kaistiaceae</taxon>
        <taxon>Kaistia</taxon>
    </lineage>
</organism>
<keyword evidence="10" id="KW-1185">Reference proteome</keyword>
<evidence type="ECO:0000313" key="9">
    <source>
        <dbReference type="EMBL" id="MDQ0440514.1"/>
    </source>
</evidence>
<evidence type="ECO:0000259" key="8">
    <source>
        <dbReference type="Pfam" id="PF22837"/>
    </source>
</evidence>
<evidence type="ECO:0000256" key="5">
    <source>
        <dbReference type="ARBA" id="ARBA00022691"/>
    </source>
</evidence>
<name>A0ABU0HDW2_9HYPH</name>
<keyword evidence="4" id="KW-0808">Transferase</keyword>
<dbReference type="EC" id="2.1.1.72" evidence="2"/>
<dbReference type="InterPro" id="IPR029063">
    <property type="entry name" value="SAM-dependent_MTases_sf"/>
</dbReference>
<dbReference type="EMBL" id="JAUSVO010000010">
    <property type="protein sequence ID" value="MDQ0440514.1"/>
    <property type="molecule type" value="Genomic_DNA"/>
</dbReference>
<evidence type="ECO:0000256" key="3">
    <source>
        <dbReference type="ARBA" id="ARBA00022603"/>
    </source>
</evidence>
<feature type="domain" description="Type II methyltransferase M.Eco57I C-terminal" evidence="8">
    <location>
        <begin position="326"/>
        <end position="534"/>
    </location>
</feature>
<comment type="caution">
    <text evidence="9">The sequence shown here is derived from an EMBL/GenBank/DDBJ whole genome shotgun (WGS) entry which is preliminary data.</text>
</comment>
<dbReference type="CDD" id="cd02440">
    <property type="entry name" value="AdoMet_MTases"/>
    <property type="match status" value="1"/>
</dbReference>
<evidence type="ECO:0000256" key="6">
    <source>
        <dbReference type="ARBA" id="ARBA00047942"/>
    </source>
</evidence>
<accession>A0ABU0HDW2</accession>
<reference evidence="9 10" key="1">
    <citation type="submission" date="2023-07" db="EMBL/GenBank/DDBJ databases">
        <title>Genomic Encyclopedia of Type Strains, Phase IV (KMG-IV): sequencing the most valuable type-strain genomes for metagenomic binning, comparative biology and taxonomic classification.</title>
        <authorList>
            <person name="Goeker M."/>
        </authorList>
    </citation>
    <scope>NUCLEOTIDE SEQUENCE [LARGE SCALE GENOMIC DNA]</scope>
    <source>
        <strain evidence="9 10">B6-8</strain>
    </source>
</reference>
<dbReference type="InterPro" id="IPR054520">
    <property type="entry name" value="M_Eco57I_C"/>
</dbReference>